<feature type="compositionally biased region" description="Basic and acidic residues" evidence="1">
    <location>
        <begin position="82"/>
        <end position="97"/>
    </location>
</feature>
<proteinExistence type="predicted"/>
<comment type="caution">
    <text evidence="2">The sequence shown here is derived from an EMBL/GenBank/DDBJ whole genome shotgun (WGS) entry which is preliminary data.</text>
</comment>
<name>A0ABR1ZQS1_9ROSI</name>
<dbReference type="Proteomes" id="UP001472677">
    <property type="component" value="Unassembled WGS sequence"/>
</dbReference>
<feature type="compositionally biased region" description="Basic and acidic residues" evidence="1">
    <location>
        <begin position="31"/>
        <end position="44"/>
    </location>
</feature>
<gene>
    <name evidence="2" type="ORF">V6N12_074966</name>
</gene>
<reference evidence="2 3" key="1">
    <citation type="journal article" date="2024" name="G3 (Bethesda)">
        <title>Genome assembly of Hibiscus sabdariffa L. provides insights into metabolisms of medicinal natural products.</title>
        <authorList>
            <person name="Kim T."/>
        </authorList>
    </citation>
    <scope>NUCLEOTIDE SEQUENCE [LARGE SCALE GENOMIC DNA]</scope>
    <source>
        <strain evidence="2">TK-2024</strain>
        <tissue evidence="2">Old leaves</tissue>
    </source>
</reference>
<organism evidence="2 3">
    <name type="scientific">Hibiscus sabdariffa</name>
    <name type="common">roselle</name>
    <dbReference type="NCBI Taxonomy" id="183260"/>
    <lineage>
        <taxon>Eukaryota</taxon>
        <taxon>Viridiplantae</taxon>
        <taxon>Streptophyta</taxon>
        <taxon>Embryophyta</taxon>
        <taxon>Tracheophyta</taxon>
        <taxon>Spermatophyta</taxon>
        <taxon>Magnoliopsida</taxon>
        <taxon>eudicotyledons</taxon>
        <taxon>Gunneridae</taxon>
        <taxon>Pentapetalae</taxon>
        <taxon>rosids</taxon>
        <taxon>malvids</taxon>
        <taxon>Malvales</taxon>
        <taxon>Malvaceae</taxon>
        <taxon>Malvoideae</taxon>
        <taxon>Hibiscus</taxon>
    </lineage>
</organism>
<evidence type="ECO:0008006" key="4">
    <source>
        <dbReference type="Google" id="ProtNLM"/>
    </source>
</evidence>
<sequence length="148" mass="16987">MMALKYKEGTSTTDHASEFQSVMNQLLGMVRNREKDGKGKDKSRSKSRSRYKNLKCHHCAKKDHIKKYCFKWKREKKGGGGGDKHGRNDEEKSERTTATREDLLVICDENLVNLACDKSSWVINTGVSIHVTSRRDFFASYTPDDFGY</sequence>
<evidence type="ECO:0000313" key="3">
    <source>
        <dbReference type="Proteomes" id="UP001472677"/>
    </source>
</evidence>
<dbReference type="EMBL" id="JBBPBM010001668">
    <property type="protein sequence ID" value="KAK8482700.1"/>
    <property type="molecule type" value="Genomic_DNA"/>
</dbReference>
<feature type="region of interest" description="Disordered" evidence="1">
    <location>
        <begin position="29"/>
        <end position="53"/>
    </location>
</feature>
<protein>
    <recommendedName>
        <fullName evidence="4">Gag-pol polyprotein</fullName>
    </recommendedName>
</protein>
<evidence type="ECO:0000313" key="2">
    <source>
        <dbReference type="EMBL" id="KAK8482700.1"/>
    </source>
</evidence>
<keyword evidence="3" id="KW-1185">Reference proteome</keyword>
<feature type="region of interest" description="Disordered" evidence="1">
    <location>
        <begin position="74"/>
        <end position="97"/>
    </location>
</feature>
<evidence type="ECO:0000256" key="1">
    <source>
        <dbReference type="SAM" id="MobiDB-lite"/>
    </source>
</evidence>
<accession>A0ABR1ZQS1</accession>